<keyword evidence="6" id="KW-1185">Reference proteome</keyword>
<dbReference type="PANTHER" id="PTHR43479">
    <property type="entry name" value="ACREF/ENVCD OPERON REPRESSOR-RELATED"/>
    <property type="match status" value="1"/>
</dbReference>
<dbReference type="eggNOG" id="COG1309">
    <property type="taxonomic scope" value="Bacteria"/>
</dbReference>
<dbReference type="PRINTS" id="PR00455">
    <property type="entry name" value="HTHTETR"/>
</dbReference>
<dbReference type="Gene3D" id="1.10.357.10">
    <property type="entry name" value="Tetracycline Repressor, domain 2"/>
    <property type="match status" value="1"/>
</dbReference>
<keyword evidence="2 3" id="KW-0238">DNA-binding</keyword>
<evidence type="ECO:0000313" key="6">
    <source>
        <dbReference type="Proteomes" id="UP000030147"/>
    </source>
</evidence>
<dbReference type="RefSeq" id="WP_036817620.1">
    <property type="nucleotide sequence ID" value="NZ_AVBF01000013.1"/>
</dbReference>
<dbReference type="SUPFAM" id="SSF48498">
    <property type="entry name" value="Tetracyclin repressor-like, C-terminal domain"/>
    <property type="match status" value="1"/>
</dbReference>
<sequence>MREKIINTSISLFGERGFRETSIQDITNALGVTKGTYYYYFTNKVDVLMHIHLRFIDGLLEQQETILNNTTTSNQEKLYDIVGMIIRNIKSGAQSARVFFREMRHLSDEHLAKVLPKRDQFQRNVQDVIEQGMETGEFRKDLRTDMLSFAVLGVANWSYFWYEPDGEVTEEELTDIYMTMIFEGIKMEK</sequence>
<dbReference type="Gene3D" id="1.10.10.60">
    <property type="entry name" value="Homeodomain-like"/>
    <property type="match status" value="1"/>
</dbReference>
<dbReference type="SUPFAM" id="SSF46689">
    <property type="entry name" value="Homeodomain-like"/>
    <property type="match status" value="1"/>
</dbReference>
<dbReference type="PANTHER" id="PTHR43479:SF11">
    <property type="entry name" value="ACREF_ENVCD OPERON REPRESSOR-RELATED"/>
    <property type="match status" value="1"/>
</dbReference>
<organism evidence="5 6">
    <name type="scientific">Pontibacillus yanchengensis Y32</name>
    <dbReference type="NCBI Taxonomy" id="1385514"/>
    <lineage>
        <taxon>Bacteria</taxon>
        <taxon>Bacillati</taxon>
        <taxon>Bacillota</taxon>
        <taxon>Bacilli</taxon>
        <taxon>Bacillales</taxon>
        <taxon>Bacillaceae</taxon>
        <taxon>Pontibacillus</taxon>
    </lineage>
</organism>
<dbReference type="STRING" id="1385514.N782_04965"/>
<dbReference type="OrthoDB" id="9814200at2"/>
<accession>A0A0A2TVV9</accession>
<dbReference type="GO" id="GO:0003677">
    <property type="term" value="F:DNA binding"/>
    <property type="evidence" value="ECO:0007669"/>
    <property type="project" value="UniProtKB-UniRule"/>
</dbReference>
<dbReference type="Proteomes" id="UP000030147">
    <property type="component" value="Unassembled WGS sequence"/>
</dbReference>
<dbReference type="PROSITE" id="PS50977">
    <property type="entry name" value="HTH_TETR_2"/>
    <property type="match status" value="1"/>
</dbReference>
<evidence type="ECO:0000256" key="3">
    <source>
        <dbReference type="PROSITE-ProRule" id="PRU00335"/>
    </source>
</evidence>
<protein>
    <submittedName>
        <fullName evidence="5">TetR family transcriptional regulator</fullName>
    </submittedName>
</protein>
<dbReference type="Pfam" id="PF00440">
    <property type="entry name" value="TetR_N"/>
    <property type="match status" value="1"/>
</dbReference>
<keyword evidence="1" id="KW-0678">Repressor</keyword>
<dbReference type="EMBL" id="AVBF01000013">
    <property type="protein sequence ID" value="KGP73405.1"/>
    <property type="molecule type" value="Genomic_DNA"/>
</dbReference>
<reference evidence="5 6" key="1">
    <citation type="journal article" date="2015" name="Stand. Genomic Sci.">
        <title>High quality draft genome sequence of the moderately halophilic bacterium Pontibacillus yanchengensis Y32(T) and comparison among Pontibacillus genomes.</title>
        <authorList>
            <person name="Huang J."/>
            <person name="Qiao Z.X."/>
            <person name="Tang J.W."/>
            <person name="Wang G."/>
        </authorList>
    </citation>
    <scope>NUCLEOTIDE SEQUENCE [LARGE SCALE GENOMIC DNA]</scope>
    <source>
        <strain evidence="5 6">Y32</strain>
    </source>
</reference>
<proteinExistence type="predicted"/>
<evidence type="ECO:0000313" key="5">
    <source>
        <dbReference type="EMBL" id="KGP73405.1"/>
    </source>
</evidence>
<dbReference type="InterPro" id="IPR001647">
    <property type="entry name" value="HTH_TetR"/>
</dbReference>
<evidence type="ECO:0000256" key="1">
    <source>
        <dbReference type="ARBA" id="ARBA00022491"/>
    </source>
</evidence>
<feature type="domain" description="HTH tetR-type" evidence="4">
    <location>
        <begin position="1"/>
        <end position="59"/>
    </location>
</feature>
<name>A0A0A2TVV9_9BACI</name>
<dbReference type="InterPro" id="IPR036271">
    <property type="entry name" value="Tet_transcr_reg_TetR-rel_C_sf"/>
</dbReference>
<dbReference type="Pfam" id="PF17932">
    <property type="entry name" value="TetR_C_24"/>
    <property type="match status" value="1"/>
</dbReference>
<evidence type="ECO:0000256" key="2">
    <source>
        <dbReference type="ARBA" id="ARBA00023125"/>
    </source>
</evidence>
<dbReference type="InterPro" id="IPR009057">
    <property type="entry name" value="Homeodomain-like_sf"/>
</dbReference>
<dbReference type="AlphaFoldDB" id="A0A0A2TVV9"/>
<feature type="DNA-binding region" description="H-T-H motif" evidence="3">
    <location>
        <begin position="22"/>
        <end position="41"/>
    </location>
</feature>
<evidence type="ECO:0000259" key="4">
    <source>
        <dbReference type="PROSITE" id="PS50977"/>
    </source>
</evidence>
<dbReference type="InterPro" id="IPR041490">
    <property type="entry name" value="KstR2_TetR_C"/>
</dbReference>
<dbReference type="InterPro" id="IPR050624">
    <property type="entry name" value="HTH-type_Tx_Regulator"/>
</dbReference>
<comment type="caution">
    <text evidence="5">The sequence shown here is derived from an EMBL/GenBank/DDBJ whole genome shotgun (WGS) entry which is preliminary data.</text>
</comment>
<gene>
    <name evidence="5" type="ORF">N782_04965</name>
</gene>